<proteinExistence type="predicted"/>
<protein>
    <submittedName>
        <fullName evidence="1">Oxidoreductase</fullName>
    </submittedName>
</protein>
<reference evidence="1 2" key="1">
    <citation type="submission" date="2020-05" db="EMBL/GenBank/DDBJ databases">
        <title>Complete genome sequence of Gemmatimonas greenlandica TET16.</title>
        <authorList>
            <person name="Zeng Y."/>
        </authorList>
    </citation>
    <scope>NUCLEOTIDE SEQUENCE [LARGE SCALE GENOMIC DNA]</scope>
    <source>
        <strain evidence="1 2">TET16</strain>
    </source>
</reference>
<dbReference type="Gene3D" id="2.130.10.10">
    <property type="entry name" value="YVTN repeat-like/Quinoprotein amine dehydrogenase"/>
    <property type="match status" value="2"/>
</dbReference>
<dbReference type="InterPro" id="IPR015943">
    <property type="entry name" value="WD40/YVTN_repeat-like_dom_sf"/>
</dbReference>
<dbReference type="SUPFAM" id="SSF110296">
    <property type="entry name" value="Oligoxyloglucan reducing end-specific cellobiohydrolase"/>
    <property type="match status" value="1"/>
</dbReference>
<organism evidence="1 2">
    <name type="scientific">Gemmatimonas groenlandica</name>
    <dbReference type="NCBI Taxonomy" id="2732249"/>
    <lineage>
        <taxon>Bacteria</taxon>
        <taxon>Pseudomonadati</taxon>
        <taxon>Gemmatimonadota</taxon>
        <taxon>Gemmatimonadia</taxon>
        <taxon>Gemmatimonadales</taxon>
        <taxon>Gemmatimonadaceae</taxon>
        <taxon>Gemmatimonas</taxon>
    </lineage>
</organism>
<keyword evidence="2" id="KW-1185">Reference proteome</keyword>
<gene>
    <name evidence="1" type="ORF">HKW67_08040</name>
</gene>
<dbReference type="EMBL" id="CP053085">
    <property type="protein sequence ID" value="QJR35460.1"/>
    <property type="molecule type" value="Genomic_DNA"/>
</dbReference>
<dbReference type="PANTHER" id="PTHR47199:SF2">
    <property type="entry name" value="PHOTOSYSTEM II STABILITY_ASSEMBLY FACTOR HCF136, CHLOROPLASTIC"/>
    <property type="match status" value="1"/>
</dbReference>
<dbReference type="AlphaFoldDB" id="A0A6M4ILD7"/>
<dbReference type="Proteomes" id="UP000500938">
    <property type="component" value="Chromosome"/>
</dbReference>
<sequence length="352" mass="36273">MGSLVCLTGTVALARGAWAQALTLAPAVRITEQTSGTAKLLQAVHAVSERVVWASGHGGVVLRSIDGGDSWEARPTASGDSLEFRDVHAIDADTAWIMSAGSGAKSRIYRTTNGGASWTLQFMNPDTAAFYDCLSFGSGRGRTGVAFSDASAGRTNILHTDNDGASWKLLAQSAVPAPLPGEGAFAASGLCVVHGDARTVFIATGSPGARLMRSRDGGSTWDVENTPFTRGTVAGLTGMAFKDGQQGMVVAADINRLRTDSSTAVVGITTDAGRTWELRTRPPLPGALVGVAWVPGAGSETAVVTSYGGAFITSDGARTWRTLTNALTTGVSAVGSRAWVVGGGGKITRLDW</sequence>
<dbReference type="RefSeq" id="WP_171224890.1">
    <property type="nucleotide sequence ID" value="NZ_CP053085.1"/>
</dbReference>
<evidence type="ECO:0000313" key="2">
    <source>
        <dbReference type="Proteomes" id="UP000500938"/>
    </source>
</evidence>
<name>A0A6M4ILD7_9BACT</name>
<accession>A0A6M4ILD7</accession>
<dbReference type="PANTHER" id="PTHR47199">
    <property type="entry name" value="PHOTOSYSTEM II STABILITY/ASSEMBLY FACTOR HCF136, CHLOROPLASTIC"/>
    <property type="match status" value="1"/>
</dbReference>
<evidence type="ECO:0000313" key="1">
    <source>
        <dbReference type="EMBL" id="QJR35460.1"/>
    </source>
</evidence>
<dbReference type="KEGG" id="ggr:HKW67_08040"/>
<dbReference type="CDD" id="cd15482">
    <property type="entry name" value="Sialidase_non-viral"/>
    <property type="match status" value="1"/>
</dbReference>